<evidence type="ECO:0000313" key="2">
    <source>
        <dbReference type="EMBL" id="RUP48151.1"/>
    </source>
</evidence>
<gene>
    <name evidence="2" type="ORF">BC936DRAFT_144900</name>
</gene>
<keyword evidence="3" id="KW-1185">Reference proteome</keyword>
<dbReference type="OrthoDB" id="427280at2759"/>
<reference evidence="2 3" key="1">
    <citation type="journal article" date="2018" name="New Phytol.">
        <title>Phylogenomics of Endogonaceae and evolution of mycorrhizas within Mucoromycota.</title>
        <authorList>
            <person name="Chang Y."/>
            <person name="Desiro A."/>
            <person name="Na H."/>
            <person name="Sandor L."/>
            <person name="Lipzen A."/>
            <person name="Clum A."/>
            <person name="Barry K."/>
            <person name="Grigoriev I.V."/>
            <person name="Martin F.M."/>
            <person name="Stajich J.E."/>
            <person name="Smith M.E."/>
            <person name="Bonito G."/>
            <person name="Spatafora J.W."/>
        </authorList>
    </citation>
    <scope>NUCLEOTIDE SEQUENCE [LARGE SCALE GENOMIC DNA]</scope>
    <source>
        <strain evidence="2 3">GMNB39</strain>
    </source>
</reference>
<dbReference type="AlphaFoldDB" id="A0A433DBD4"/>
<accession>A0A433DBD4</accession>
<organism evidence="2 3">
    <name type="scientific">Jimgerdemannia flammicorona</name>
    <dbReference type="NCBI Taxonomy" id="994334"/>
    <lineage>
        <taxon>Eukaryota</taxon>
        <taxon>Fungi</taxon>
        <taxon>Fungi incertae sedis</taxon>
        <taxon>Mucoromycota</taxon>
        <taxon>Mucoromycotina</taxon>
        <taxon>Endogonomycetes</taxon>
        <taxon>Endogonales</taxon>
        <taxon>Endogonaceae</taxon>
        <taxon>Jimgerdemannia</taxon>
    </lineage>
</organism>
<comment type="caution">
    <text evidence="2">The sequence shown here is derived from an EMBL/GenBank/DDBJ whole genome shotgun (WGS) entry which is preliminary data.</text>
</comment>
<evidence type="ECO:0008006" key="4">
    <source>
        <dbReference type="Google" id="ProtNLM"/>
    </source>
</evidence>
<feature type="compositionally biased region" description="Polar residues" evidence="1">
    <location>
        <begin position="53"/>
        <end position="63"/>
    </location>
</feature>
<evidence type="ECO:0000256" key="1">
    <source>
        <dbReference type="SAM" id="MobiDB-lite"/>
    </source>
</evidence>
<evidence type="ECO:0000313" key="3">
    <source>
        <dbReference type="Proteomes" id="UP000268093"/>
    </source>
</evidence>
<dbReference type="Proteomes" id="UP000268093">
    <property type="component" value="Unassembled WGS sequence"/>
</dbReference>
<dbReference type="InterPro" id="IPR036249">
    <property type="entry name" value="Thioredoxin-like_sf"/>
</dbReference>
<dbReference type="SUPFAM" id="SSF52833">
    <property type="entry name" value="Thioredoxin-like"/>
    <property type="match status" value="1"/>
</dbReference>
<name>A0A433DBD4_9FUNG</name>
<proteinExistence type="predicted"/>
<dbReference type="EMBL" id="RBNI01003659">
    <property type="protein sequence ID" value="RUP48151.1"/>
    <property type="molecule type" value="Genomic_DNA"/>
</dbReference>
<protein>
    <recommendedName>
        <fullName evidence="4">Thioredoxin domain-containing protein</fullName>
    </recommendedName>
</protein>
<feature type="region of interest" description="Disordered" evidence="1">
    <location>
        <begin position="53"/>
        <end position="72"/>
    </location>
</feature>
<sequence>MMPSNVHFVKNNIVGKTSKKTVSIDDFLETEVKCNPFHLGRPSLSLVLSQATLRKPSSSPTSPQRRHYTKRSRRTSITACYWGEVRNMNLAVVDQFGVKGFPTVVVIPAGAEGAVCDSKMNNLDRLKHFPKSSITVYQTIAEIASQSATHDPLPISPWSVHPDDPPNLVPGDPLTAVAHATTFPLLASLKRRVFDLGPGQSSFRLWIDASRVDNIINKFDIPADFPAMVVMHLGKKMYRPFIGACEEQNVQKWLEDIMGGRIGSWKFEGEM</sequence>